<comment type="caution">
    <text evidence="1">The sequence shown here is derived from an EMBL/GenBank/DDBJ whole genome shotgun (WGS) entry which is preliminary data.</text>
</comment>
<evidence type="ECO:0000313" key="2">
    <source>
        <dbReference type="Proteomes" id="UP001055072"/>
    </source>
</evidence>
<proteinExistence type="predicted"/>
<keyword evidence="2" id="KW-1185">Reference proteome</keyword>
<keyword evidence="1" id="KW-0418">Kinase</keyword>
<dbReference type="EMBL" id="MU274903">
    <property type="protein sequence ID" value="KAI0092413.1"/>
    <property type="molecule type" value="Genomic_DNA"/>
</dbReference>
<gene>
    <name evidence="1" type="ORF">BDY19DRAFT_1083241</name>
</gene>
<accession>A0ACB8UDL6</accession>
<reference evidence="1" key="1">
    <citation type="journal article" date="2021" name="Environ. Microbiol.">
        <title>Gene family expansions and transcriptome signatures uncover fungal adaptations to wood decay.</title>
        <authorList>
            <person name="Hage H."/>
            <person name="Miyauchi S."/>
            <person name="Viragh M."/>
            <person name="Drula E."/>
            <person name="Min B."/>
            <person name="Chaduli D."/>
            <person name="Navarro D."/>
            <person name="Favel A."/>
            <person name="Norest M."/>
            <person name="Lesage-Meessen L."/>
            <person name="Balint B."/>
            <person name="Merenyi Z."/>
            <person name="de Eugenio L."/>
            <person name="Morin E."/>
            <person name="Martinez A.T."/>
            <person name="Baldrian P."/>
            <person name="Stursova M."/>
            <person name="Martinez M.J."/>
            <person name="Novotny C."/>
            <person name="Magnuson J.K."/>
            <person name="Spatafora J.W."/>
            <person name="Maurice S."/>
            <person name="Pangilinan J."/>
            <person name="Andreopoulos W."/>
            <person name="LaButti K."/>
            <person name="Hundley H."/>
            <person name="Na H."/>
            <person name="Kuo A."/>
            <person name="Barry K."/>
            <person name="Lipzen A."/>
            <person name="Henrissat B."/>
            <person name="Riley R."/>
            <person name="Ahrendt S."/>
            <person name="Nagy L.G."/>
            <person name="Grigoriev I.V."/>
            <person name="Martin F."/>
            <person name="Rosso M.N."/>
        </authorList>
    </citation>
    <scope>NUCLEOTIDE SEQUENCE</scope>
    <source>
        <strain evidence="1">CBS 384.51</strain>
    </source>
</reference>
<evidence type="ECO:0000313" key="1">
    <source>
        <dbReference type="EMBL" id="KAI0092413.1"/>
    </source>
</evidence>
<organism evidence="1 2">
    <name type="scientific">Irpex rosettiformis</name>
    <dbReference type="NCBI Taxonomy" id="378272"/>
    <lineage>
        <taxon>Eukaryota</taxon>
        <taxon>Fungi</taxon>
        <taxon>Dikarya</taxon>
        <taxon>Basidiomycota</taxon>
        <taxon>Agaricomycotina</taxon>
        <taxon>Agaricomycetes</taxon>
        <taxon>Polyporales</taxon>
        <taxon>Irpicaceae</taxon>
        <taxon>Irpex</taxon>
    </lineage>
</organism>
<keyword evidence="1" id="KW-0808">Transferase</keyword>
<sequence length="3532" mass="402558">MDGLSQFNAADLESRAARVADPSIDLKTKVAIATELRDIIDAVKDPESARVIPHMIPVLLDCLRSGEPSYQKDSLEYVFRKTIVEVLHRIPVNDVIRSQAHAFFTGVLHVLRTDNEENAVICSKILLEMSRGLRPLADDLVKEWFNLFHERCRSLPSLVESMLSDSSPPIDPLMILPSMQSIKILHELCTGLQHWLSSQRPVTLPLAQESMQIYFEVVDLVAPAQKTVREAYEEKAGNIWSGVAPTIRNVAPYIDMISAQIRIVSFMAMVFRASGQPQESYEAEIERLLLITVRLLQDTPTVAITARKDLLLVFRHFITFPQRRCLVPYVDKILDEGVLLGSTISSQETVRNQAYSCVTDLMHHLRLELAPYQIRRICTMYMAQLHNSNLGNQLHSMVCKGVPGMADAAVTKDTPQNASKLLGMMFESIVGKLESMAIVHKEVTARLERIRKKVSKEDPDEPDLFLIEKSRPAINATYAVEKPEDLLLEYRVLYRTIIHALRGLLSSFKKCDGTTPDSLLVGRLFEGLVNGLLLFDLDTREYAECMDHSAMLLAEFNLHVFQEVWTTKMDFIFQAVERRPTMITFSNHLFGRETHSPTLVAIVLNYCLGRLDKLGDMDELTAAVCIKWFKTVFTAVTLHPQSNEPILANHLSKLIMDCFPLAAKSSRPTNYYHLLRTLFRAIGGGGGRFEILYKEALPLLPEMLECLQKQLLASEGYARDMLVELCLTVPLRLTHLIPYLNYLMKPLAFALRGSPELVSQGLRTLELCIDNLQPDFLDPTLNTILRELMEALYSHLKPLPANHLHAHTTIRILGKLGGRNRRLLERPPELQYRVNPESTKVRFTFAGSPGSMEVGPTTALACYTLNSGRTGVPYREHAFNVLEVVATLLVSEGVKGRDREDVLLRCLEGILDAIHIPEFEERVITFIRSLAQHIFDVEIRKGFTREGLMRRAPSPLLSIFLDALLQHGLVRSQPQEAAKAEKFVSGIISGLFDLTKNSNLTLADIKLTVQQVATRVNALCLEDSWAKSSAGCVGVRLLVSTELGTNWVNERVVDVTRTLLHVLKGIPYELPTEVEKVKEVMFTVLRLSVSLTKTDSSNSFARTNVSNLVGIYFGELQGQNPTIRKAAQESIEMISQLLGVSTTDILMPQRDRMLTAIYTKPLRALPFAIQIGMIDAVRYCLSLDPPLPELNEELLRLLHEALALADAEDSSLMNRMNQRQSAIEIVKLRVACIKLLTAAMPLTDYFSKQNTTRQRVTSVYFKSLYSNIPEVKEVAHDGLRLALKHQNRLPKDLLQTGLRPILMNLADPKRLSVSGLEGLARLLQLLTNYFKVEIGHKLLDHFRVVADPQMLQQSSRLPMLENEGILKLNRLVNIFHLLPPAANIFLENLVNAVVQTEAQMHFSGKSPFSEPLAKYLDRYPTDAIDFFMRHLQFPRHVRTLRSILQANLAPKVLQELLTRTPTIVTQCFEGRDPSLVQPGLLLCYDLADIKPDWLTKNDFVIQALLSLWRAGPPADNALVSQGDILQRYTSLTAIFVKALEQSRRVDLLFDLVDIFTRQLPLDLIYISQFLYQHVALNPSLHYRRNVLTRFLVWFKDRTYSYKHKTYVLRYIITPTILVNAARLPKEGLLDSDMIQWFHTNVWTPMNEDPGFSTDDIFIIELLHVTTVLVHQYPELLSDAKKDIIKCAWHYINREDALVKHTAYLLAARALEAWEGPAKFYLTAWTGLLSRPQIEGKALIRQALDILAPVLMRAQSMETGYPQWAKPTRRLLAEESGGWSQVGVIYGLMCRHSSLFYPVRSLFIPHIVNYVAKLGLQATSSLESRILSVDILQVVFEWDKKAATADAPDGIVPEDVKWSTPLALRESIVSYLMRLATTLVDVQSRAVVTPRVLNLLRALVGSSGWTDVTVKLHYFARALQLNDLNGENMVAAAQASAKVLNVVTTEKPDAWFTANADILTKLVRKGLVSEDVTLHDALHPIFDRLIHLYPLPKDDEGENSELGDFFVFVRTTIGDGLRNATNVRGVLLMLKSVVQANPERIQLFTIPLMKLLGAKAKDHLQSAPNTIGYDNSVRHMIIILEICQVSIAYLGEQRKQFLAALQNLVEKSKSGQLCKFILDTTRTWALNSRDTFPSMKDKAQLLLKMVTFEYRSGERGEHLHQSFLELIYEIYTEPTLRRSDLTARLEQAFLLGCRAADSVVRERFINLLDSSIPRSLFARLSYIFGVQNWSALSDRNWISLALHLLLSCVDVDSQLMPDRRVALDTALVTSPFTLGKTSSFIHPTQRLLFSDPERAHDVWVSVFPSAWANLTRREQVDVTHHLIGLLSKDYHISQAEQRPNVIQTLLTGIQNCSPPITLPPHLVKYLAKTFGAWHASMQILESSLDYVRDDELIVRDAVYDSLSEVYAELSEEDLFYGLWRRRCLYPDTNMAIAYEQIGMWDQASTMYETAQNKSRSGLIPFSEPEYCLWEDHWILAQQKLQQWDTLYELGRSENNHELVLESAWRVKDWTEQRETLEEQISLLPSPPTPRKRVFEAFVTLLKSPGAIDKNTEFTKFLEDGMQLALRKWNSLPHHMVHAHIPLLQLFQQFVELQEAVQIFGSLSTTTAQNLEKKSSDLKMVLQAWRERLPNICDDITIWSDLVSWRQNVFDAINKTYIPLINSNPQAGATAGTTNTYGYRGYHETAWIINRFAHVARKHDLLEVCFSSLNKIYTLPNIEISEAFLKLREQARCHYQKPGDLAAGLEVINNTNLMYFSTEQKAEFYMLKGMFFAKFDRHEEAGHAFGSAVQLDINQPKAWGAWGKYSDRMFQEHPTEMPYASNAVSCYLQAAGLYKNHKSRPFLTRILWLLGIDDASLTISRAFDTYKGDAAFWYWITLIPQLLMSISHREVKQARYILLNLAKLYPQALFFHLRVNREEMNMLRKQSQSQGQRAFPHQQGVNTQEGSQATTTEVNGNGQPVRPSEDANSQARTAGEGNDGQRPTQLSVRQAWEYMEEVGQILKTAFPLLIMSLETIVEQISQRLKSSQEEEVYRLLYFLSVEFSQLLVARMLSSDDDRSLTPNAVNIISRQAHALSGQARKDWEDDFITTKPTFYEFLQRLQQWKDKYEKYVDSRPRIQSMDTVSHYLTDFQYTKYDEVEVFGQYTEDKDGNQYFIKIQKFDSKFENCRSQGFCFRRMTIHGHDHSKTCYMVQPAPGRYWRREDRTTQLCRTFNGVLSRKKESHKRNLQFHCPIAMSIGLSCRLIVTDPSYINLGDIYEQFCDESGIGREDAVFLMGEKMKAVSRGFKDHKEFNQTKPEFWNVKKEIIDEIRQKLIPENVLTRYMLRTMNGPSELWRMRKQFALQIAANSFLTYAFAFSSRHPSRFTISRTSGLITMSELLPGQNMQQPMCSTSDQVPFRLTPNMQHFIGPVFTEGILVSGIMTIARCLSEPEYEVSQQMCLHGRDEVITWHHTARKPYMFDIAFRSQVSLYIGSIVKRIEIMACKLEREQATNNNYIQGPNATPVFHSVTSLISSATNPLYMAKMGDTFMAWF</sequence>
<protein>
    <submittedName>
        <fullName evidence="1">Atypical/PIKK/TRRAP protein kinase</fullName>
    </submittedName>
</protein>
<dbReference type="Proteomes" id="UP001055072">
    <property type="component" value="Unassembled WGS sequence"/>
</dbReference>
<name>A0ACB8UDL6_9APHY</name>